<dbReference type="InterPro" id="IPR017856">
    <property type="entry name" value="Integrase-like_N"/>
</dbReference>
<dbReference type="InterPro" id="IPR002876">
    <property type="entry name" value="Transcrip_reg_TACO1-like"/>
</dbReference>
<dbReference type="HAMAP" id="MF_00693">
    <property type="entry name" value="Transcrip_reg_TACO1"/>
    <property type="match status" value="1"/>
</dbReference>
<name>A0A0E1RUG9_COCIM</name>
<dbReference type="PANTHER" id="PTHR12532">
    <property type="entry name" value="TRANSLATIONAL ACTIVATOR OF CYTOCHROME C OXIDASE 1"/>
    <property type="match status" value="1"/>
</dbReference>
<reference evidence="6" key="1">
    <citation type="journal article" date="2009" name="Genome Res.">
        <title>Comparative genomic analyses of the human fungal pathogens Coccidioides and their relatives.</title>
        <authorList>
            <person name="Sharpton T.J."/>
            <person name="Stajich J.E."/>
            <person name="Rounsley S.D."/>
            <person name="Gardner M.J."/>
            <person name="Wortman J.R."/>
            <person name="Jordar V.S."/>
            <person name="Maiti R."/>
            <person name="Kodira C.D."/>
            <person name="Neafsey D.E."/>
            <person name="Zeng Q."/>
            <person name="Hung C.-Y."/>
            <person name="McMahan C."/>
            <person name="Muszewska A."/>
            <person name="Grynberg M."/>
            <person name="Mandel M.A."/>
            <person name="Kellner E.M."/>
            <person name="Barker B.M."/>
            <person name="Galgiani J.N."/>
            <person name="Orbach M.J."/>
            <person name="Kirkland T.N."/>
            <person name="Cole G.T."/>
            <person name="Henn M.R."/>
            <person name="Birren B.W."/>
            <person name="Taylor J.W."/>
        </authorList>
    </citation>
    <scope>NUCLEOTIDE SEQUENCE [LARGE SCALE GENOMIC DNA]</scope>
    <source>
        <strain evidence="6">RS</strain>
    </source>
</reference>
<protein>
    <submittedName>
        <fullName evidence="5">YebC/PmpR family DNA-binding regulatory protein</fullName>
    </submittedName>
</protein>
<dbReference type="OMA" id="NFDIPDE"/>
<comment type="similarity">
    <text evidence="2">Belongs to the TACO1 family.</text>
</comment>
<dbReference type="InterPro" id="IPR049083">
    <property type="entry name" value="TACO1_YebC_N"/>
</dbReference>
<dbReference type="FunCoup" id="A0A0E1RUG9">
    <property type="interactions" value="300"/>
</dbReference>
<dbReference type="AlphaFoldDB" id="A0A0E1RUG9"/>
<reference evidence="6" key="2">
    <citation type="journal article" date="2010" name="Genome Res.">
        <title>Population genomic sequencing of Coccidioides fungi reveals recent hybridization and transposon control.</title>
        <authorList>
            <person name="Neafsey D.E."/>
            <person name="Barker B.M."/>
            <person name="Sharpton T.J."/>
            <person name="Stajich J.E."/>
            <person name="Park D.J."/>
            <person name="Whiston E."/>
            <person name="Hung C.-Y."/>
            <person name="McMahan C."/>
            <person name="White J."/>
            <person name="Sykes S."/>
            <person name="Heiman D."/>
            <person name="Young S."/>
            <person name="Zeng Q."/>
            <person name="Abouelleil A."/>
            <person name="Aftuck L."/>
            <person name="Bessette D."/>
            <person name="Brown A."/>
            <person name="FitzGerald M."/>
            <person name="Lui A."/>
            <person name="Macdonald J.P."/>
            <person name="Priest M."/>
            <person name="Orbach M.J."/>
            <person name="Galgiani J.N."/>
            <person name="Kirkland T.N."/>
            <person name="Cole G.T."/>
            <person name="Birren B.W."/>
            <person name="Henn M.R."/>
            <person name="Taylor J.W."/>
            <person name="Rounsley S.D."/>
        </authorList>
    </citation>
    <scope>GENOME REANNOTATION</scope>
    <source>
        <strain evidence="6">RS</strain>
    </source>
</reference>
<dbReference type="InterPro" id="IPR048300">
    <property type="entry name" value="TACO1_YebC-like_2nd/3rd_dom"/>
</dbReference>
<dbReference type="VEuPathDB" id="FungiDB:CIMG_10204"/>
<dbReference type="OrthoDB" id="2017544at2759"/>
<dbReference type="PANTHER" id="PTHR12532:SF0">
    <property type="entry name" value="TRANSLATIONAL ACTIVATOR OF CYTOCHROME C OXIDASE 1"/>
    <property type="match status" value="1"/>
</dbReference>
<evidence type="ECO:0000259" key="3">
    <source>
        <dbReference type="Pfam" id="PF01709"/>
    </source>
</evidence>
<organism evidence="5 6">
    <name type="scientific">Coccidioides immitis (strain RS)</name>
    <name type="common">Valley fever fungus</name>
    <dbReference type="NCBI Taxonomy" id="246410"/>
    <lineage>
        <taxon>Eukaryota</taxon>
        <taxon>Fungi</taxon>
        <taxon>Dikarya</taxon>
        <taxon>Ascomycota</taxon>
        <taxon>Pezizomycotina</taxon>
        <taxon>Eurotiomycetes</taxon>
        <taxon>Eurotiomycetidae</taxon>
        <taxon>Onygenales</taxon>
        <taxon>Onygenaceae</taxon>
        <taxon>Coccidioides</taxon>
    </lineage>
</organism>
<evidence type="ECO:0000256" key="2">
    <source>
        <dbReference type="ARBA" id="ARBA00008724"/>
    </source>
</evidence>
<dbReference type="InterPro" id="IPR026564">
    <property type="entry name" value="Transcrip_reg_TACO1-like_dom3"/>
</dbReference>
<dbReference type="EMBL" id="GG704915">
    <property type="protein sequence ID" value="EAS27599.2"/>
    <property type="molecule type" value="Genomic_DNA"/>
</dbReference>
<evidence type="ECO:0000313" key="5">
    <source>
        <dbReference type="EMBL" id="EAS27599.2"/>
    </source>
</evidence>
<dbReference type="FunFam" id="1.10.10.200:FF:000002">
    <property type="entry name" value="Probable transcriptional regulatory protein CLM62_37755"/>
    <property type="match status" value="1"/>
</dbReference>
<evidence type="ECO:0000256" key="1">
    <source>
        <dbReference type="ARBA" id="ARBA00004173"/>
    </source>
</evidence>
<dbReference type="GO" id="GO:0003677">
    <property type="term" value="F:DNA binding"/>
    <property type="evidence" value="ECO:0007669"/>
    <property type="project" value="UniProtKB-KW"/>
</dbReference>
<dbReference type="InterPro" id="IPR029072">
    <property type="entry name" value="YebC-like"/>
</dbReference>
<dbReference type="Pfam" id="PF20772">
    <property type="entry name" value="TACO1_YebC_N"/>
    <property type="match status" value="1"/>
</dbReference>
<dbReference type="GeneID" id="4557842"/>
<dbReference type="Proteomes" id="UP000001261">
    <property type="component" value="Unassembled WGS sequence"/>
</dbReference>
<feature type="domain" description="TACO1/YebC-like N-terminal" evidence="4">
    <location>
        <begin position="39"/>
        <end position="109"/>
    </location>
</feature>
<dbReference type="RefSeq" id="XP_001239182.2">
    <property type="nucleotide sequence ID" value="XM_001239181.2"/>
</dbReference>
<dbReference type="GO" id="GO:0005739">
    <property type="term" value="C:mitochondrion"/>
    <property type="evidence" value="ECO:0007669"/>
    <property type="project" value="UniProtKB-SubCell"/>
</dbReference>
<gene>
    <name evidence="5" type="ORF">CIMG_10204</name>
</gene>
<keyword evidence="6" id="KW-1185">Reference proteome</keyword>
<dbReference type="Gene3D" id="3.30.70.980">
    <property type="match status" value="2"/>
</dbReference>
<dbReference type="Pfam" id="PF01709">
    <property type="entry name" value="Transcrip_reg"/>
    <property type="match status" value="1"/>
</dbReference>
<dbReference type="InParanoid" id="A0A0E1RUG9"/>
<comment type="subcellular location">
    <subcellularLocation>
        <location evidence="1">Mitochondrion</location>
    </subcellularLocation>
</comment>
<proteinExistence type="inferred from homology"/>
<evidence type="ECO:0000313" key="6">
    <source>
        <dbReference type="Proteomes" id="UP000001261"/>
    </source>
</evidence>
<accession>A0A0E1RUG9</accession>
<dbReference type="STRING" id="246410.A0A0E1RUG9"/>
<keyword evidence="5" id="KW-0238">DNA-binding</keyword>
<evidence type="ECO:0000259" key="4">
    <source>
        <dbReference type="Pfam" id="PF20772"/>
    </source>
</evidence>
<dbReference type="KEGG" id="cim:CIMG_10204"/>
<dbReference type="SUPFAM" id="SSF75625">
    <property type="entry name" value="YebC-like"/>
    <property type="match status" value="1"/>
</dbReference>
<sequence>MATVLGRRFFGSPRIVLQPWTCGSCRSMSHSSSLQAGHSKWANIKHIKGRNDAAKSKERQIISQELMQSSKLYGPDPGSNTKLAAIIANAKRSGMSKATIESAIAKGQGISMSGAPLEPLTIEAMLPGSVAVVIECQTDQKGRTLQDVRHMIKEAGGIVTPTTFLFEKKGKIAFEKDPKSRSTDDYLESAIDAGAIDVDADAEGRLIVYTEPAMTKSVGEAISTSTGLKIETLDIIWDPNKDTMVTLSSEEAANELDEFLDNVREETTVQEIYMNLART</sequence>
<feature type="domain" description="TACO1/YebC-like second and third" evidence="3">
    <location>
        <begin position="118"/>
        <end position="276"/>
    </location>
</feature>
<dbReference type="Gene3D" id="1.10.10.200">
    <property type="match status" value="1"/>
</dbReference>